<dbReference type="eggNOG" id="COG0220">
    <property type="taxonomic scope" value="Bacteria"/>
</dbReference>
<dbReference type="PANTHER" id="PTHR23417:SF14">
    <property type="entry name" value="PENTACOTRIPEPTIDE-REPEAT REGION OF PRORP DOMAIN-CONTAINING PROTEIN"/>
    <property type="match status" value="1"/>
</dbReference>
<comment type="caution">
    <text evidence="7">Lacks conserved residue(s) required for the propagation of feature annotation.</text>
</comment>
<dbReference type="Pfam" id="PF02390">
    <property type="entry name" value="Methyltransf_4"/>
    <property type="match status" value="1"/>
</dbReference>
<comment type="function">
    <text evidence="2 7">Catalyzes the formation of N(7)-methylguanine at position 46 (m7G46) in tRNA.</text>
</comment>
<gene>
    <name evidence="7" type="primary">trmB</name>
    <name evidence="9" type="ordered locus">Jden_0893</name>
</gene>
<sequence>MNNDAASVSVSPDEPGDGDAVAPVEEMGEGQVEAGEHRPKIVSFVSRSTRLKGRQQRAWDELAPLFVIAPPRLMSRTSIAPEAVFDPGEVFGRSGRLVVEIGSGQGECVVHAAQQASDTDFLALEVYVPGIASTLYRIRRTGVSNVRVIHADAAQAVDTYLPAAGVDEVWIFFPDPWHKSRHHKRRLIQPAFLDRLTRVLRPGGVVRLATDWQDYADHMRETFDAHPQFTLVSTDRFEGRPLTSFERKGLEKDRVVTDLAYTVR</sequence>
<feature type="binding site" evidence="7">
    <location>
        <position position="175"/>
    </location>
    <ligand>
        <name>S-adenosyl-L-methionine</name>
        <dbReference type="ChEBI" id="CHEBI:59789"/>
    </ligand>
</feature>
<dbReference type="EC" id="2.1.1.33" evidence="7"/>
<feature type="binding site" evidence="7">
    <location>
        <begin position="243"/>
        <end position="246"/>
    </location>
    <ligand>
        <name>substrate</name>
    </ligand>
</feature>
<feature type="binding site" evidence="7">
    <location>
        <position position="179"/>
    </location>
    <ligand>
        <name>substrate</name>
    </ligand>
</feature>
<dbReference type="InterPro" id="IPR055361">
    <property type="entry name" value="tRNA_methyltr_TrmB_bact"/>
</dbReference>
<organism evidence="9 10">
    <name type="scientific">Jonesia denitrificans (strain ATCC 14870 / DSM 20603 / BCRC 15368 / CIP 55.134 / JCM 11481 / NBRC 15587 / NCTC 10816 / Prevot 55134)</name>
    <name type="common">Listeria denitrificans</name>
    <dbReference type="NCBI Taxonomy" id="471856"/>
    <lineage>
        <taxon>Bacteria</taxon>
        <taxon>Bacillati</taxon>
        <taxon>Actinomycetota</taxon>
        <taxon>Actinomycetes</taxon>
        <taxon>Micrococcales</taxon>
        <taxon>Jonesiaceae</taxon>
        <taxon>Jonesia</taxon>
    </lineage>
</organism>
<keyword evidence="6 7" id="KW-0819">tRNA processing</keyword>
<dbReference type="CDD" id="cd02440">
    <property type="entry name" value="AdoMet_MTases"/>
    <property type="match status" value="1"/>
</dbReference>
<dbReference type="GO" id="GO:0043527">
    <property type="term" value="C:tRNA methyltransferase complex"/>
    <property type="evidence" value="ECO:0007669"/>
    <property type="project" value="TreeGrafter"/>
</dbReference>
<dbReference type="SUPFAM" id="SSF53335">
    <property type="entry name" value="S-adenosyl-L-methionine-dependent methyltransferases"/>
    <property type="match status" value="1"/>
</dbReference>
<feature type="compositionally biased region" description="Polar residues" evidence="8">
    <location>
        <begin position="1"/>
        <end position="10"/>
    </location>
</feature>
<evidence type="ECO:0000256" key="8">
    <source>
        <dbReference type="SAM" id="MobiDB-lite"/>
    </source>
</evidence>
<evidence type="ECO:0000256" key="4">
    <source>
        <dbReference type="ARBA" id="ARBA00022679"/>
    </source>
</evidence>
<dbReference type="HOGENOM" id="CLU_050910_0_0_11"/>
<dbReference type="STRING" id="471856.Jden_0893"/>
<dbReference type="InterPro" id="IPR003358">
    <property type="entry name" value="tRNA_(Gua-N-7)_MeTrfase_Trmb"/>
</dbReference>
<dbReference type="UniPathway" id="UPA00989"/>
<feature type="binding site" evidence="7">
    <location>
        <position position="152"/>
    </location>
    <ligand>
        <name>S-adenosyl-L-methionine</name>
        <dbReference type="ChEBI" id="CHEBI:59789"/>
    </ligand>
</feature>
<feature type="region of interest" description="Disordered" evidence="8">
    <location>
        <begin position="1"/>
        <end position="22"/>
    </location>
</feature>
<dbReference type="GO" id="GO:0008176">
    <property type="term" value="F:tRNA (guanine(46)-N7)-methyltransferase activity"/>
    <property type="evidence" value="ECO:0007669"/>
    <property type="project" value="UniProtKB-UniRule"/>
</dbReference>
<evidence type="ECO:0000313" key="10">
    <source>
        <dbReference type="Proteomes" id="UP000000628"/>
    </source>
</evidence>
<dbReference type="RefSeq" id="WP_015771183.1">
    <property type="nucleotide sequence ID" value="NC_013174.1"/>
</dbReference>
<feature type="binding site" evidence="7">
    <location>
        <position position="100"/>
    </location>
    <ligand>
        <name>S-adenosyl-L-methionine</name>
        <dbReference type="ChEBI" id="CHEBI:59789"/>
    </ligand>
</feature>
<dbReference type="Gene3D" id="3.40.50.150">
    <property type="entry name" value="Vaccinia Virus protein VP39"/>
    <property type="match status" value="1"/>
</dbReference>
<dbReference type="AlphaFoldDB" id="C7R2I4"/>
<name>C7R2I4_JONDD</name>
<dbReference type="InterPro" id="IPR029063">
    <property type="entry name" value="SAM-dependent_MTases_sf"/>
</dbReference>
<feature type="binding site" evidence="7">
    <location>
        <position position="211"/>
    </location>
    <ligand>
        <name>substrate</name>
    </ligand>
</feature>
<accession>C7R2I4</accession>
<keyword evidence="4 7" id="KW-0808">Transferase</keyword>
<dbReference type="HAMAP" id="MF_01057">
    <property type="entry name" value="tRNA_methyltr_TrmB"/>
    <property type="match status" value="1"/>
</dbReference>
<evidence type="ECO:0000256" key="2">
    <source>
        <dbReference type="ARBA" id="ARBA00003015"/>
    </source>
</evidence>
<evidence type="ECO:0000256" key="6">
    <source>
        <dbReference type="ARBA" id="ARBA00022694"/>
    </source>
</evidence>
<evidence type="ECO:0000256" key="1">
    <source>
        <dbReference type="ARBA" id="ARBA00000142"/>
    </source>
</evidence>
<dbReference type="PROSITE" id="PS51625">
    <property type="entry name" value="SAM_MT_TRMB"/>
    <property type="match status" value="1"/>
</dbReference>
<evidence type="ECO:0000256" key="3">
    <source>
        <dbReference type="ARBA" id="ARBA00022603"/>
    </source>
</evidence>
<comment type="similarity">
    <text evidence="7">Belongs to the class I-like SAM-binding methyltransferase superfamily. TrmB family.</text>
</comment>
<keyword evidence="10" id="KW-1185">Reference proteome</keyword>
<dbReference type="EMBL" id="CP001706">
    <property type="protein sequence ID" value="ACV08555.1"/>
    <property type="molecule type" value="Genomic_DNA"/>
</dbReference>
<keyword evidence="3 7" id="KW-0489">Methyltransferase</keyword>
<evidence type="ECO:0000256" key="5">
    <source>
        <dbReference type="ARBA" id="ARBA00022691"/>
    </source>
</evidence>
<dbReference type="NCBIfam" id="TIGR00091">
    <property type="entry name" value="tRNA (guanosine(46)-N7)-methyltransferase TrmB"/>
    <property type="match status" value="1"/>
</dbReference>
<protein>
    <recommendedName>
        <fullName evidence="7">tRNA (guanine-N(7)-)-methyltransferase</fullName>
        <ecNumber evidence="7">2.1.1.33</ecNumber>
    </recommendedName>
    <alternativeName>
        <fullName evidence="7">tRNA (guanine(46)-N(7))-methyltransferase</fullName>
    </alternativeName>
    <alternativeName>
        <fullName evidence="7">tRNA(m7G46)-methyltransferase</fullName>
    </alternativeName>
</protein>
<dbReference type="PANTHER" id="PTHR23417">
    <property type="entry name" value="3-DEOXY-D-MANNO-OCTULOSONIC-ACID TRANSFERASE/TRNA GUANINE-N 7 - -METHYLTRANSFERASE"/>
    <property type="match status" value="1"/>
</dbReference>
<comment type="catalytic activity">
    <reaction evidence="1 7">
        <text>guanosine(46) in tRNA + S-adenosyl-L-methionine = N(7)-methylguanosine(46) in tRNA + S-adenosyl-L-homocysteine</text>
        <dbReference type="Rhea" id="RHEA:42708"/>
        <dbReference type="Rhea" id="RHEA-COMP:10188"/>
        <dbReference type="Rhea" id="RHEA-COMP:10189"/>
        <dbReference type="ChEBI" id="CHEBI:57856"/>
        <dbReference type="ChEBI" id="CHEBI:59789"/>
        <dbReference type="ChEBI" id="CHEBI:74269"/>
        <dbReference type="ChEBI" id="CHEBI:74480"/>
        <dbReference type="EC" id="2.1.1.33"/>
    </reaction>
</comment>
<evidence type="ECO:0000313" key="9">
    <source>
        <dbReference type="EMBL" id="ACV08555.1"/>
    </source>
</evidence>
<feature type="binding site" evidence="7">
    <location>
        <position position="125"/>
    </location>
    <ligand>
        <name>S-adenosyl-L-methionine</name>
        <dbReference type="ChEBI" id="CHEBI:59789"/>
    </ligand>
</feature>
<comment type="pathway">
    <text evidence="7">tRNA modification; N(7)-methylguanine-tRNA biosynthesis.</text>
</comment>
<proteinExistence type="inferred from homology"/>
<reference evidence="9 10" key="1">
    <citation type="journal article" date="2009" name="Stand. Genomic Sci.">
        <title>Complete genome sequence of Jonesia denitrificans type strain (Prevot 55134).</title>
        <authorList>
            <person name="Pukall R."/>
            <person name="Gehrich-Schroter G."/>
            <person name="Lapidus A."/>
            <person name="Nolan M."/>
            <person name="Glavina Del Rio T."/>
            <person name="Lucas S."/>
            <person name="Chen F."/>
            <person name="Tice H."/>
            <person name="Pitluck S."/>
            <person name="Cheng J.F."/>
            <person name="Copeland A."/>
            <person name="Saunders E."/>
            <person name="Brettin T."/>
            <person name="Detter J.C."/>
            <person name="Bruce D."/>
            <person name="Goodwin L."/>
            <person name="Pati A."/>
            <person name="Ivanova N."/>
            <person name="Mavromatis K."/>
            <person name="Ovchinnikova G."/>
            <person name="Chen A."/>
            <person name="Palaniappan K."/>
            <person name="Land M."/>
            <person name="Hauser L."/>
            <person name="Chang Y.J."/>
            <person name="Jeffries C.D."/>
            <person name="Chain P."/>
            <person name="Goker M."/>
            <person name="Bristow J."/>
            <person name="Eisen J.A."/>
            <person name="Markowitz V."/>
            <person name="Hugenholtz P."/>
            <person name="Kyrpides N.C."/>
            <person name="Klenk H.P."/>
            <person name="Han C."/>
        </authorList>
    </citation>
    <scope>NUCLEOTIDE SEQUENCE [LARGE SCALE GENOMIC DNA]</scope>
    <source>
        <strain evidence="10">ATCC 14870 / DSM 20603 / BCRC 15368 / CIP 55.134 / JCM 11481 / NBRC 15587 / NCTC 10816 / Prevot 55134</strain>
    </source>
</reference>
<evidence type="ECO:0000256" key="7">
    <source>
        <dbReference type="HAMAP-Rule" id="MF_01057"/>
    </source>
</evidence>
<keyword evidence="5 7" id="KW-0949">S-adenosyl-L-methionine</keyword>
<dbReference type="Proteomes" id="UP000000628">
    <property type="component" value="Chromosome"/>
</dbReference>
<dbReference type="KEGG" id="jde:Jden_0893"/>